<protein>
    <submittedName>
        <fullName evidence="2">Glycosyltransferase</fullName>
    </submittedName>
</protein>
<keyword evidence="1" id="KW-0812">Transmembrane</keyword>
<feature type="transmembrane region" description="Helical" evidence="1">
    <location>
        <begin position="328"/>
        <end position="351"/>
    </location>
</feature>
<keyword evidence="1" id="KW-1133">Transmembrane helix</keyword>
<evidence type="ECO:0000313" key="2">
    <source>
        <dbReference type="EMBL" id="ARJ58029.1"/>
    </source>
</evidence>
<feature type="transmembrane region" description="Helical" evidence="1">
    <location>
        <begin position="239"/>
        <end position="262"/>
    </location>
</feature>
<feature type="transmembrane region" description="Helical" evidence="1">
    <location>
        <begin position="192"/>
        <end position="208"/>
    </location>
</feature>
<proteinExistence type="predicted"/>
<sequence length="374" mass="43503">MIVGLLVLLGALLSIIDNKSRYIYTYLIILFWFVSSFTYGNADETLYMSRYTNIEAWKSNTELLYYYLIKLANSINLSYVQFKMLTSTIELILISSTVLKYSKRPNLVILFYFVFPFMISVAQMRNALATSIFIFSLRFLFEDLRRDSLIKQKLLTANAFKYFIGIIIAAFVHTSAVFWLLLLIPLKFNEKIVTISTIVISCSVAFFNPTTLNKILLLFGTSTRMSAYTTLAYSETRSLLLNGALFRTFLFAMIVFIFILYLRSFGELSDEVYFLLKVNTILLTVLPIIYFYTPEMYRAQVDTSLLFYIVAFNTLSDKKNNGLKKITISLKDFIVFFILLFFAISCLYLLILRGNYETVFYPIFHNNSLFDIFR</sequence>
<feature type="transmembrane region" description="Helical" evidence="1">
    <location>
        <begin position="162"/>
        <end position="186"/>
    </location>
</feature>
<evidence type="ECO:0000256" key="1">
    <source>
        <dbReference type="SAM" id="Phobius"/>
    </source>
</evidence>
<accession>A0A2H4H6D3</accession>
<feature type="transmembrane region" description="Helical" evidence="1">
    <location>
        <begin position="274"/>
        <end position="293"/>
    </location>
</feature>
<feature type="transmembrane region" description="Helical" evidence="1">
    <location>
        <begin position="109"/>
        <end position="141"/>
    </location>
</feature>
<feature type="transmembrane region" description="Helical" evidence="1">
    <location>
        <begin position="23"/>
        <end position="42"/>
    </location>
</feature>
<reference evidence="2" key="1">
    <citation type="submission" date="2016-08" db="EMBL/GenBank/DDBJ databases">
        <title>Novel cps loci in Streptococcus suis.</title>
        <authorList>
            <person name="Sadowy E."/>
        </authorList>
    </citation>
    <scope>NUCLEOTIDE SEQUENCE</scope>
    <source>
        <strain evidence="2">3366</strain>
    </source>
</reference>
<dbReference type="EMBL" id="KX785319">
    <property type="protein sequence ID" value="ARJ58029.1"/>
    <property type="molecule type" value="Genomic_DNA"/>
</dbReference>
<keyword evidence="1" id="KW-0472">Membrane</keyword>
<dbReference type="Pfam" id="PF14897">
    <property type="entry name" value="EpsG"/>
    <property type="match status" value="1"/>
</dbReference>
<dbReference type="AlphaFoldDB" id="A0A2H4H6D3"/>
<feature type="transmembrane region" description="Helical" evidence="1">
    <location>
        <begin position="63"/>
        <end position="82"/>
    </location>
</feature>
<keyword evidence="2" id="KW-0808">Transferase</keyword>
<dbReference type="GO" id="GO:0016740">
    <property type="term" value="F:transferase activity"/>
    <property type="evidence" value="ECO:0007669"/>
    <property type="project" value="UniProtKB-KW"/>
</dbReference>
<name>A0A2H4H6D3_STRSU</name>
<dbReference type="InterPro" id="IPR049458">
    <property type="entry name" value="EpsG-like"/>
</dbReference>
<organism evidence="2">
    <name type="scientific">Streptococcus suis</name>
    <dbReference type="NCBI Taxonomy" id="1307"/>
    <lineage>
        <taxon>Bacteria</taxon>
        <taxon>Bacillati</taxon>
        <taxon>Bacillota</taxon>
        <taxon>Bacilli</taxon>
        <taxon>Lactobacillales</taxon>
        <taxon>Streptococcaceae</taxon>
        <taxon>Streptococcus</taxon>
    </lineage>
</organism>